<dbReference type="AlphaFoldDB" id="A0A239CE78"/>
<protein>
    <submittedName>
        <fullName evidence="1">Uncharacterized protein</fullName>
    </submittedName>
</protein>
<reference evidence="2" key="1">
    <citation type="submission" date="2017-06" db="EMBL/GenBank/DDBJ databases">
        <authorList>
            <person name="Varghese N."/>
            <person name="Submissions S."/>
        </authorList>
    </citation>
    <scope>NUCLEOTIDE SEQUENCE [LARGE SCALE GENOMIC DNA]</scope>
    <source>
        <strain evidence="2">DSM 46839</strain>
    </source>
</reference>
<gene>
    <name evidence="1" type="ORF">SAMN06893096_102390</name>
</gene>
<evidence type="ECO:0000313" key="2">
    <source>
        <dbReference type="Proteomes" id="UP000198373"/>
    </source>
</evidence>
<keyword evidence="2" id="KW-1185">Reference proteome</keyword>
<proteinExistence type="predicted"/>
<accession>A0A239CE78</accession>
<dbReference type="EMBL" id="FZOO01000002">
    <property type="protein sequence ID" value="SNS18249.1"/>
    <property type="molecule type" value="Genomic_DNA"/>
</dbReference>
<name>A0A239CE78_9ACTN</name>
<organism evidence="1 2">
    <name type="scientific">Geodermatophilus pulveris</name>
    <dbReference type="NCBI Taxonomy" id="1564159"/>
    <lineage>
        <taxon>Bacteria</taxon>
        <taxon>Bacillati</taxon>
        <taxon>Actinomycetota</taxon>
        <taxon>Actinomycetes</taxon>
        <taxon>Geodermatophilales</taxon>
        <taxon>Geodermatophilaceae</taxon>
        <taxon>Geodermatophilus</taxon>
    </lineage>
</organism>
<evidence type="ECO:0000313" key="1">
    <source>
        <dbReference type="EMBL" id="SNS18249.1"/>
    </source>
</evidence>
<dbReference type="RefSeq" id="WP_179224210.1">
    <property type="nucleotide sequence ID" value="NZ_FZOO01000002.1"/>
</dbReference>
<dbReference type="Proteomes" id="UP000198373">
    <property type="component" value="Unassembled WGS sequence"/>
</dbReference>
<sequence length="48" mass="5142">MRTKTCPQARWVPVVDGAGHRHLEMRWSVPGEAVPAARPVAPAGPRAA</sequence>